<name>A0A7G6Y7Q2_9MICO</name>
<dbReference type="AlphaFoldDB" id="A0A7G6Y7Q2"/>
<dbReference type="Proteomes" id="UP000515511">
    <property type="component" value="Chromosome"/>
</dbReference>
<dbReference type="InterPro" id="IPR019734">
    <property type="entry name" value="TPR_rpt"/>
</dbReference>
<sequence>MDERLQQAELDALWRYDDPIASAERFAIAAAEPDRPELVRAELETQRARALGLQGRYAEADGLLDSLEPALGTLAVRILLERGRLRNTEGLRAEAVRLFESALLAARRDDDAFLAVDAAHMLAIADPARSEQWTEEGLAELAAVTDPRTLRWGVALHNNRGWALFEAGRPQEALGSFEAALEAAERYGTLDQQFAARWSLARCLREVGRWQEALDIQARLAAERPGESDVADELAALAEVEAHVRDAATEAAPTIEP</sequence>
<dbReference type="Pfam" id="PF13424">
    <property type="entry name" value="TPR_12"/>
    <property type="match status" value="1"/>
</dbReference>
<proteinExistence type="predicted"/>
<dbReference type="Gene3D" id="1.25.40.10">
    <property type="entry name" value="Tetratricopeptide repeat domain"/>
    <property type="match status" value="1"/>
</dbReference>
<evidence type="ECO:0000313" key="2">
    <source>
        <dbReference type="Proteomes" id="UP000515511"/>
    </source>
</evidence>
<reference evidence="2" key="1">
    <citation type="submission" date="2019-09" db="EMBL/GenBank/DDBJ databases">
        <title>Antimicrobial potential of Antarctic Bacteria.</title>
        <authorList>
            <person name="Benaud N."/>
            <person name="Edwards R.J."/>
            <person name="Ferrari B.C."/>
        </authorList>
    </citation>
    <scope>NUCLEOTIDE SEQUENCE [LARGE SCALE GENOMIC DNA]</scope>
    <source>
        <strain evidence="2">INR9</strain>
    </source>
</reference>
<dbReference type="InterPro" id="IPR011990">
    <property type="entry name" value="TPR-like_helical_dom_sf"/>
</dbReference>
<gene>
    <name evidence="1" type="ORF">F1C12_04835</name>
</gene>
<dbReference type="SUPFAM" id="SSF48452">
    <property type="entry name" value="TPR-like"/>
    <property type="match status" value="1"/>
</dbReference>
<protein>
    <submittedName>
        <fullName evidence="1">Tetratricopeptide repeat protein</fullName>
    </submittedName>
</protein>
<dbReference type="RefSeq" id="WP_185277678.1">
    <property type="nucleotide sequence ID" value="NZ_CP043641.1"/>
</dbReference>
<accession>A0A7G6Y7Q2</accession>
<dbReference type="EMBL" id="CP043641">
    <property type="protein sequence ID" value="QNE34517.1"/>
    <property type="molecule type" value="Genomic_DNA"/>
</dbReference>
<organism evidence="1 2">
    <name type="scientific">Leifsonia shinshuensis</name>
    <dbReference type="NCBI Taxonomy" id="150026"/>
    <lineage>
        <taxon>Bacteria</taxon>
        <taxon>Bacillati</taxon>
        <taxon>Actinomycetota</taxon>
        <taxon>Actinomycetes</taxon>
        <taxon>Micrococcales</taxon>
        <taxon>Microbacteriaceae</taxon>
        <taxon>Leifsonia</taxon>
    </lineage>
</organism>
<dbReference type="KEGG" id="lse:F1C12_04835"/>
<evidence type="ECO:0000313" key="1">
    <source>
        <dbReference type="EMBL" id="QNE34517.1"/>
    </source>
</evidence>
<dbReference type="SMART" id="SM00028">
    <property type="entry name" value="TPR"/>
    <property type="match status" value="2"/>
</dbReference>